<dbReference type="Proteomes" id="UP001595478">
    <property type="component" value="Unassembled WGS sequence"/>
</dbReference>
<accession>A0ABV7FU47</accession>
<proteinExistence type="predicted"/>
<evidence type="ECO:0000313" key="1">
    <source>
        <dbReference type="EMBL" id="MFC3122941.1"/>
    </source>
</evidence>
<sequence>MTIVILLIRFLPDKVNGVMQGAAIPFLETAQLGIGNNRFAFDADDKLWIGKTHLGWAGDEGIKSVKWNRQEYLFVKDVSLTAEGFKLQFSMPLMSMPELKLEAHTYHYHSDYGSPKIDHKKDISATLKLSNDKQTLWVKYPELQSAYTYTISINNAQTANSQHLLGDVVRYTVNQIPRGYYKVSDQNRPFFFY</sequence>
<dbReference type="EMBL" id="JBHRSW010000041">
    <property type="protein sequence ID" value="MFC3122941.1"/>
    <property type="molecule type" value="Genomic_DNA"/>
</dbReference>
<name>A0ABV7FU47_9ALTE</name>
<dbReference type="RefSeq" id="WP_376921068.1">
    <property type="nucleotide sequence ID" value="NZ_JBHRSW010000041.1"/>
</dbReference>
<comment type="caution">
    <text evidence="1">The sequence shown here is derived from an EMBL/GenBank/DDBJ whole genome shotgun (WGS) entry which is preliminary data.</text>
</comment>
<reference evidence="2" key="1">
    <citation type="journal article" date="2019" name="Int. J. Syst. Evol. Microbiol.">
        <title>The Global Catalogue of Microorganisms (GCM) 10K type strain sequencing project: providing services to taxonomists for standard genome sequencing and annotation.</title>
        <authorList>
            <consortium name="The Broad Institute Genomics Platform"/>
            <consortium name="The Broad Institute Genome Sequencing Center for Infectious Disease"/>
            <person name="Wu L."/>
            <person name="Ma J."/>
        </authorList>
    </citation>
    <scope>NUCLEOTIDE SEQUENCE [LARGE SCALE GENOMIC DNA]</scope>
    <source>
        <strain evidence="2">KCTC 52473</strain>
    </source>
</reference>
<evidence type="ECO:0000313" key="2">
    <source>
        <dbReference type="Proteomes" id="UP001595478"/>
    </source>
</evidence>
<keyword evidence="2" id="KW-1185">Reference proteome</keyword>
<organism evidence="1 2">
    <name type="scientific">Agaribacter flavus</name>
    <dbReference type="NCBI Taxonomy" id="1902781"/>
    <lineage>
        <taxon>Bacteria</taxon>
        <taxon>Pseudomonadati</taxon>
        <taxon>Pseudomonadota</taxon>
        <taxon>Gammaproteobacteria</taxon>
        <taxon>Alteromonadales</taxon>
        <taxon>Alteromonadaceae</taxon>
        <taxon>Agaribacter</taxon>
    </lineage>
</organism>
<protein>
    <submittedName>
        <fullName evidence="1">Uncharacterized protein</fullName>
    </submittedName>
</protein>
<gene>
    <name evidence="1" type="ORF">ACFOHL_15055</name>
</gene>